<dbReference type="AlphaFoldDB" id="A0A9D0Z8L2"/>
<evidence type="ECO:0000256" key="5">
    <source>
        <dbReference type="ARBA" id="ARBA00023014"/>
    </source>
</evidence>
<keyword evidence="5" id="KW-0411">Iron-sulfur</keyword>
<evidence type="ECO:0000256" key="4">
    <source>
        <dbReference type="ARBA" id="ARBA00023004"/>
    </source>
</evidence>
<evidence type="ECO:0000256" key="1">
    <source>
        <dbReference type="ARBA" id="ARBA00008876"/>
    </source>
</evidence>
<dbReference type="EMBL" id="DVFJ01000009">
    <property type="protein sequence ID" value="HIQ71222.1"/>
    <property type="molecule type" value="Genomic_DNA"/>
</dbReference>
<reference evidence="8" key="2">
    <citation type="journal article" date="2021" name="PeerJ">
        <title>Extensive microbial diversity within the chicken gut microbiome revealed by metagenomics and culture.</title>
        <authorList>
            <person name="Gilroy R."/>
            <person name="Ravi A."/>
            <person name="Getino M."/>
            <person name="Pursley I."/>
            <person name="Horton D.L."/>
            <person name="Alikhan N.F."/>
            <person name="Baker D."/>
            <person name="Gharbi K."/>
            <person name="Hall N."/>
            <person name="Watson M."/>
            <person name="Adriaenssens E.M."/>
            <person name="Foster-Nyarko E."/>
            <person name="Jarju S."/>
            <person name="Secka A."/>
            <person name="Antonio M."/>
            <person name="Oren A."/>
            <person name="Chaudhuri R.R."/>
            <person name="La Ragione R."/>
            <person name="Hildebrand F."/>
            <person name="Pallen M.J."/>
        </authorList>
    </citation>
    <scope>NUCLEOTIDE SEQUENCE</scope>
    <source>
        <strain evidence="8">ChiSxjej2B14-6234</strain>
    </source>
</reference>
<keyword evidence="2" id="KW-0004">4Fe-4S</keyword>
<dbReference type="GO" id="GO:0004333">
    <property type="term" value="F:fumarate hydratase activity"/>
    <property type="evidence" value="ECO:0007669"/>
    <property type="project" value="UniProtKB-EC"/>
</dbReference>
<dbReference type="GO" id="GO:0046872">
    <property type="term" value="F:metal ion binding"/>
    <property type="evidence" value="ECO:0007669"/>
    <property type="project" value="UniProtKB-KW"/>
</dbReference>
<organism evidence="8 9">
    <name type="scientific">Candidatus Onthenecus intestinigallinarum</name>
    <dbReference type="NCBI Taxonomy" id="2840875"/>
    <lineage>
        <taxon>Bacteria</taxon>
        <taxon>Bacillati</taxon>
        <taxon>Bacillota</taxon>
        <taxon>Clostridia</taxon>
        <taxon>Eubacteriales</taxon>
        <taxon>Candidatus Onthenecus</taxon>
    </lineage>
</organism>
<dbReference type="PANTHER" id="PTHR30389:SF17">
    <property type="entry name" value="L(+)-TARTRATE DEHYDRATASE SUBUNIT ALPHA-RELATED"/>
    <property type="match status" value="1"/>
</dbReference>
<accession>A0A9D0Z8L2</accession>
<evidence type="ECO:0000313" key="9">
    <source>
        <dbReference type="Proteomes" id="UP000886887"/>
    </source>
</evidence>
<dbReference type="Pfam" id="PF05681">
    <property type="entry name" value="Fumerase"/>
    <property type="match status" value="1"/>
</dbReference>
<dbReference type="InterPro" id="IPR051208">
    <property type="entry name" value="Class-I_Fumarase/Tartrate_DH"/>
</dbReference>
<sequence length="279" mass="29873">MREIDIGRIEETVYALCRSACCEIGEDVLTLLEQGLARERSPFGREILRQLIENDRLACARHMPICQDTGMAVVFMDVGQDVHLAGGDLTQAVDSAVRRAYRDGCFRNSVLDPLTRKNTGDNTPAVLYTRIVPGEQVEIAVAPKGFGSENMSRLGMLTPSQGLEGVLDFVVETVRLAGANPCPPVVVGVGIGSTAEGCMLLAKRQLLRDAGAPSPDPELAQIERELLERINRLGIGPQGLGGDVTALAVHAAKAPTHLAGLPVAVNMQCHAARHKRAVL</sequence>
<evidence type="ECO:0000256" key="3">
    <source>
        <dbReference type="ARBA" id="ARBA00022723"/>
    </source>
</evidence>
<proteinExistence type="inferred from homology"/>
<evidence type="ECO:0000259" key="7">
    <source>
        <dbReference type="Pfam" id="PF05681"/>
    </source>
</evidence>
<evidence type="ECO:0000313" key="8">
    <source>
        <dbReference type="EMBL" id="HIQ71222.1"/>
    </source>
</evidence>
<protein>
    <submittedName>
        <fullName evidence="8">Fumarate hydratase</fullName>
        <ecNumber evidence="8">4.2.1.2</ecNumber>
    </submittedName>
</protein>
<gene>
    <name evidence="8" type="ORF">IAB73_03305</name>
</gene>
<dbReference type="PANTHER" id="PTHR30389">
    <property type="entry name" value="FUMARATE HYDRATASE-RELATED"/>
    <property type="match status" value="1"/>
</dbReference>
<dbReference type="InterPro" id="IPR004646">
    <property type="entry name" value="Fe-S_hydro-lyase_TtdA-typ_cat"/>
</dbReference>
<evidence type="ECO:0000256" key="2">
    <source>
        <dbReference type="ARBA" id="ARBA00022485"/>
    </source>
</evidence>
<dbReference type="NCBIfam" id="NF004885">
    <property type="entry name" value="PRK06246.1"/>
    <property type="match status" value="1"/>
</dbReference>
<reference evidence="8" key="1">
    <citation type="submission" date="2020-10" db="EMBL/GenBank/DDBJ databases">
        <authorList>
            <person name="Gilroy R."/>
        </authorList>
    </citation>
    <scope>NUCLEOTIDE SEQUENCE</scope>
    <source>
        <strain evidence="8">ChiSxjej2B14-6234</strain>
    </source>
</reference>
<dbReference type="NCBIfam" id="TIGR00722">
    <property type="entry name" value="ttdA_fumA_fumB"/>
    <property type="match status" value="1"/>
</dbReference>
<name>A0A9D0Z8L2_9FIRM</name>
<feature type="domain" description="Fe-S hydro-lyase tartrate dehydratase alpha-type catalytic" evidence="7">
    <location>
        <begin position="11"/>
        <end position="277"/>
    </location>
</feature>
<dbReference type="Proteomes" id="UP000886887">
    <property type="component" value="Unassembled WGS sequence"/>
</dbReference>
<evidence type="ECO:0000256" key="6">
    <source>
        <dbReference type="ARBA" id="ARBA00023239"/>
    </source>
</evidence>
<keyword evidence="6 8" id="KW-0456">Lyase</keyword>
<comment type="caution">
    <text evidence="8">The sequence shown here is derived from an EMBL/GenBank/DDBJ whole genome shotgun (WGS) entry which is preliminary data.</text>
</comment>
<dbReference type="EC" id="4.2.1.2" evidence="8"/>
<dbReference type="GO" id="GO:0051539">
    <property type="term" value="F:4 iron, 4 sulfur cluster binding"/>
    <property type="evidence" value="ECO:0007669"/>
    <property type="project" value="UniProtKB-KW"/>
</dbReference>
<keyword evidence="3" id="KW-0479">Metal-binding</keyword>
<keyword evidence="4" id="KW-0408">Iron</keyword>
<comment type="similarity">
    <text evidence="1">Belongs to the class-I fumarase family.</text>
</comment>